<dbReference type="InterPro" id="IPR042099">
    <property type="entry name" value="ANL_N_sf"/>
</dbReference>
<name>A0A1S4M743_IXOSC</name>
<dbReference type="PANTHER" id="PTHR24096:SF422">
    <property type="entry name" value="BCDNA.GH02901"/>
    <property type="match status" value="1"/>
</dbReference>
<evidence type="ECO:0000313" key="2">
    <source>
        <dbReference type="EnsemblMetazoa" id="ISCW024838-PA"/>
    </source>
</evidence>
<dbReference type="Gene3D" id="3.30.300.30">
    <property type="match status" value="1"/>
</dbReference>
<reference evidence="3" key="1">
    <citation type="submission" date="2008-03" db="EMBL/GenBank/DDBJ databases">
        <title>Annotation of Ixodes scapularis.</title>
        <authorList>
            <consortium name="Ixodes scapularis Genome Project Consortium"/>
            <person name="Caler E."/>
            <person name="Hannick L.I."/>
            <person name="Bidwell S."/>
            <person name="Joardar V."/>
            <person name="Thiagarajan M."/>
            <person name="Amedeo P."/>
            <person name="Galinsky K.J."/>
            <person name="Schobel S."/>
            <person name="Inman J."/>
            <person name="Hostetler J."/>
            <person name="Miller J."/>
            <person name="Hammond M."/>
            <person name="Megy K."/>
            <person name="Lawson D."/>
            <person name="Kodira C."/>
            <person name="Sutton G."/>
            <person name="Meyer J."/>
            <person name="Hill C.A."/>
            <person name="Birren B."/>
            <person name="Nene V."/>
            <person name="Collins F."/>
            <person name="Alarcon-Chaidez F."/>
            <person name="Wikel S."/>
            <person name="Strausberg R."/>
        </authorList>
    </citation>
    <scope>NUCLEOTIDE SEQUENCE [LARGE SCALE GENOMIC DNA]</scope>
    <source>
        <strain evidence="3">Wikel</strain>
    </source>
</reference>
<dbReference type="Proteomes" id="UP000001555">
    <property type="component" value="Unassembled WGS sequence"/>
</dbReference>
<evidence type="ECO:0000259" key="1">
    <source>
        <dbReference type="Pfam" id="PF13193"/>
    </source>
</evidence>
<proteinExistence type="predicted"/>
<organism evidence="2 3">
    <name type="scientific">Ixodes scapularis</name>
    <name type="common">Black-legged tick</name>
    <name type="synonym">Deer tick</name>
    <dbReference type="NCBI Taxonomy" id="6945"/>
    <lineage>
        <taxon>Eukaryota</taxon>
        <taxon>Metazoa</taxon>
        <taxon>Ecdysozoa</taxon>
        <taxon>Arthropoda</taxon>
        <taxon>Chelicerata</taxon>
        <taxon>Arachnida</taxon>
        <taxon>Acari</taxon>
        <taxon>Parasitiformes</taxon>
        <taxon>Ixodida</taxon>
        <taxon>Ixodoidea</taxon>
        <taxon>Ixodidae</taxon>
        <taxon>Ixodinae</taxon>
        <taxon>Ixodes</taxon>
    </lineage>
</organism>
<dbReference type="InParanoid" id="A0A1S4M743"/>
<feature type="domain" description="AMP-binding enzyme C-terminal" evidence="1">
    <location>
        <begin position="56"/>
        <end position="111"/>
    </location>
</feature>
<sequence length="116" mass="13282">MRGYYGRPEETAQFMDADGWCRSGDVAYYDEEGKVYFVERLKEMIRCMDNQVVPGEIEDLLMKHHDGIREVAVVGLPHQEYGEAAAAFVVLKNSHNERKKEIEEELKGIVAGKRCT</sequence>
<dbReference type="VEuPathDB" id="VectorBase:ISCW024838"/>
<dbReference type="InterPro" id="IPR025110">
    <property type="entry name" value="AMP-bd_C"/>
</dbReference>
<reference evidence="2" key="2">
    <citation type="submission" date="2020-05" db="UniProtKB">
        <authorList>
            <consortium name="EnsemblMetazoa"/>
        </authorList>
    </citation>
    <scope>IDENTIFICATION</scope>
    <source>
        <strain evidence="2">wikel</strain>
    </source>
</reference>
<dbReference type="PANTHER" id="PTHR24096">
    <property type="entry name" value="LONG-CHAIN-FATTY-ACID--COA LIGASE"/>
    <property type="match status" value="1"/>
</dbReference>
<keyword evidence="3" id="KW-1185">Reference proteome</keyword>
<dbReference type="VEuPathDB" id="VectorBase:ISCI024838"/>
<dbReference type="Gene3D" id="3.40.50.12780">
    <property type="entry name" value="N-terminal domain of ligase-like"/>
    <property type="match status" value="1"/>
</dbReference>
<evidence type="ECO:0000313" key="3">
    <source>
        <dbReference type="Proteomes" id="UP000001555"/>
    </source>
</evidence>
<dbReference type="EMBL" id="ABJB010068014">
    <property type="status" value="NOT_ANNOTATED_CDS"/>
    <property type="molecule type" value="Genomic_DNA"/>
</dbReference>
<dbReference type="EnsemblMetazoa" id="ISCW024838-RA">
    <property type="protein sequence ID" value="ISCW024838-PA"/>
    <property type="gene ID" value="ISCW024838"/>
</dbReference>
<dbReference type="GO" id="GO:0003824">
    <property type="term" value="F:catalytic activity"/>
    <property type="evidence" value="ECO:0007669"/>
    <property type="project" value="UniProtKB-ARBA"/>
</dbReference>
<protein>
    <recommendedName>
        <fullName evidence="1">AMP-binding enzyme C-terminal domain-containing protein</fullName>
    </recommendedName>
</protein>
<dbReference type="Pfam" id="PF13193">
    <property type="entry name" value="AMP-binding_C"/>
    <property type="match status" value="1"/>
</dbReference>
<dbReference type="InterPro" id="IPR045851">
    <property type="entry name" value="AMP-bd_C_sf"/>
</dbReference>
<dbReference type="AlphaFoldDB" id="A0A1S4M743"/>
<accession>A0A1S4M743</accession>
<dbReference type="SUPFAM" id="SSF56801">
    <property type="entry name" value="Acetyl-CoA synthetase-like"/>
    <property type="match status" value="1"/>
</dbReference>